<accession>A0A7R9BUB6</accession>
<evidence type="ECO:0000256" key="1">
    <source>
        <dbReference type="SAM" id="Coils"/>
    </source>
</evidence>
<organism evidence="3">
    <name type="scientific">Notodromas monacha</name>
    <dbReference type="NCBI Taxonomy" id="399045"/>
    <lineage>
        <taxon>Eukaryota</taxon>
        <taxon>Metazoa</taxon>
        <taxon>Ecdysozoa</taxon>
        <taxon>Arthropoda</taxon>
        <taxon>Crustacea</taxon>
        <taxon>Oligostraca</taxon>
        <taxon>Ostracoda</taxon>
        <taxon>Podocopa</taxon>
        <taxon>Podocopida</taxon>
        <taxon>Cypridocopina</taxon>
        <taxon>Cypridoidea</taxon>
        <taxon>Cyprididae</taxon>
        <taxon>Notodromas</taxon>
    </lineage>
</organism>
<feature type="region of interest" description="Disordered" evidence="2">
    <location>
        <begin position="234"/>
        <end position="261"/>
    </location>
</feature>
<dbReference type="EMBL" id="OA885172">
    <property type="protein sequence ID" value="CAD7281739.1"/>
    <property type="molecule type" value="Genomic_DNA"/>
</dbReference>
<keyword evidence="4" id="KW-1185">Reference proteome</keyword>
<evidence type="ECO:0000313" key="3">
    <source>
        <dbReference type="EMBL" id="CAD7281739.1"/>
    </source>
</evidence>
<gene>
    <name evidence="3" type="ORF">NMOB1V02_LOCUS9376</name>
</gene>
<proteinExistence type="predicted"/>
<evidence type="ECO:0000256" key="2">
    <source>
        <dbReference type="SAM" id="MobiDB-lite"/>
    </source>
</evidence>
<dbReference type="InterPro" id="IPR014751">
    <property type="entry name" value="XRCC4-like_C"/>
</dbReference>
<dbReference type="AlphaFoldDB" id="A0A7R9BUB6"/>
<dbReference type="Proteomes" id="UP000678499">
    <property type="component" value="Unassembled WGS sequence"/>
</dbReference>
<dbReference type="EMBL" id="CAJPEX010003135">
    <property type="protein sequence ID" value="CAG0921891.1"/>
    <property type="molecule type" value="Genomic_DNA"/>
</dbReference>
<keyword evidence="1" id="KW-0175">Coiled coil</keyword>
<feature type="coiled-coil region" evidence="1">
    <location>
        <begin position="120"/>
        <end position="154"/>
    </location>
</feature>
<reference evidence="3" key="1">
    <citation type="submission" date="2020-11" db="EMBL/GenBank/DDBJ databases">
        <authorList>
            <person name="Tran Van P."/>
        </authorList>
    </citation>
    <scope>NUCLEOTIDE SEQUENCE</scope>
</reference>
<name>A0A7R9BUB6_9CRUS</name>
<sequence>MDQDFGIQVSPSYLKSQAFHFEAPLSTLRQNKRLKLRLLLNHNKLLSCQTCRYVGWKSEQRKFFEENELLDAELDETEGKFSISEGSILRGPAFPVQVQVPSGNVTPLLQKCLFRTVDRLQSEVVDNSKLRRDLSEAQEETKKLNETLEDITNNHRSAVDAMLGSFVLILNEKKAGLQNYASIPMQTATSSTQKSRTFSDDEEDEIVARIDPSQFADEDDEEDEPVRKIAAIDHPKGLQENFELDDDDIETVPANSVNDLI</sequence>
<protein>
    <submittedName>
        <fullName evidence="3">Uncharacterized protein</fullName>
    </submittedName>
</protein>
<dbReference type="Gene3D" id="1.20.5.370">
    <property type="match status" value="1"/>
</dbReference>
<evidence type="ECO:0000313" key="4">
    <source>
        <dbReference type="Proteomes" id="UP000678499"/>
    </source>
</evidence>
<dbReference type="SUPFAM" id="SSF58022">
    <property type="entry name" value="XRCC4, C-terminal oligomerization domain"/>
    <property type="match status" value="1"/>
</dbReference>